<dbReference type="OrthoDB" id="5343383at2759"/>
<name>A0A6H0XJ19_9PEZI</name>
<reference evidence="1 2" key="1">
    <citation type="journal article" date="2016" name="Sci. Rep.">
        <title>Peltaster fructicola genome reveals evolution from an invasive phytopathogen to an ectophytic parasite.</title>
        <authorList>
            <person name="Xu C."/>
            <person name="Chen H."/>
            <person name="Gleason M.L."/>
            <person name="Xu J.R."/>
            <person name="Liu H."/>
            <person name="Zhang R."/>
            <person name="Sun G."/>
        </authorList>
    </citation>
    <scope>NUCLEOTIDE SEQUENCE [LARGE SCALE GENOMIC DNA]</scope>
    <source>
        <strain evidence="1 2">LNHT1506</strain>
    </source>
</reference>
<protein>
    <submittedName>
        <fullName evidence="1">Uncharacterized protein</fullName>
    </submittedName>
</protein>
<dbReference type="AlphaFoldDB" id="A0A6H0XJ19"/>
<evidence type="ECO:0000313" key="1">
    <source>
        <dbReference type="EMBL" id="QIW94722.1"/>
    </source>
</evidence>
<dbReference type="Proteomes" id="UP000503462">
    <property type="component" value="Chromosome 1"/>
</dbReference>
<sequence>MRAPADADEFIAALTSLLKTVLRMSGRPEADLHIPDGIEVDLHPEQAAVLPTKKAPEVVQLLKRMPHVEQGWGFPLAPSTPLMNYWDDPNEAMWPYQSWHPKPAEDSNEKDPSAVVASTELPIAGSGDPYSHTVILELSGPQITARVHSNVYQVPCTVHGSSDQCPLFCQHQSGVQHVPAVQLLRDWEQKFLAAEFMPNPYGEGAVSQDEINDEDWRNRMKTVFLAHGWPGRDFNPDKVNEIVTAEGFMEDWCTFSSEEEDSDD</sequence>
<organism evidence="1 2">
    <name type="scientific">Peltaster fructicola</name>
    <dbReference type="NCBI Taxonomy" id="286661"/>
    <lineage>
        <taxon>Eukaryota</taxon>
        <taxon>Fungi</taxon>
        <taxon>Dikarya</taxon>
        <taxon>Ascomycota</taxon>
        <taxon>Pezizomycotina</taxon>
        <taxon>Dothideomycetes</taxon>
        <taxon>Dothideomycetes incertae sedis</taxon>
        <taxon>Peltaster</taxon>
    </lineage>
</organism>
<accession>A0A6H0XJ19</accession>
<dbReference type="EMBL" id="CP051139">
    <property type="protein sequence ID" value="QIW94722.1"/>
    <property type="molecule type" value="Genomic_DNA"/>
</dbReference>
<proteinExistence type="predicted"/>
<evidence type="ECO:0000313" key="2">
    <source>
        <dbReference type="Proteomes" id="UP000503462"/>
    </source>
</evidence>
<gene>
    <name evidence="1" type="ORF">AMS68_000240</name>
</gene>
<keyword evidence="2" id="KW-1185">Reference proteome</keyword>